<protein>
    <recommendedName>
        <fullName evidence="2">histidine kinase</fullName>
        <ecNumber evidence="2">2.7.13.3</ecNumber>
    </recommendedName>
</protein>
<feature type="domain" description="Histidine kinase/HSP90-like ATPase" evidence="9">
    <location>
        <begin position="357"/>
        <end position="458"/>
    </location>
</feature>
<dbReference type="CDD" id="cd16917">
    <property type="entry name" value="HATPase_UhpB-NarQ-NarX-like"/>
    <property type="match status" value="1"/>
</dbReference>
<dbReference type="InterPro" id="IPR011712">
    <property type="entry name" value="Sig_transdc_His_kin_sub3_dim/P"/>
</dbReference>
<keyword evidence="7" id="KW-0067">ATP-binding</keyword>
<accession>A0A3B0XQ76</accession>
<dbReference type="Pfam" id="PF02518">
    <property type="entry name" value="HATPase_c"/>
    <property type="match status" value="1"/>
</dbReference>
<organism evidence="10">
    <name type="scientific">hydrothermal vent metagenome</name>
    <dbReference type="NCBI Taxonomy" id="652676"/>
    <lineage>
        <taxon>unclassified sequences</taxon>
        <taxon>metagenomes</taxon>
        <taxon>ecological metagenomes</taxon>
    </lineage>
</organism>
<dbReference type="Pfam" id="PF07730">
    <property type="entry name" value="HisKA_3"/>
    <property type="match status" value="1"/>
</dbReference>
<evidence type="ECO:0000256" key="1">
    <source>
        <dbReference type="ARBA" id="ARBA00000085"/>
    </source>
</evidence>
<dbReference type="SUPFAM" id="SSF55874">
    <property type="entry name" value="ATPase domain of HSP90 chaperone/DNA topoisomerase II/histidine kinase"/>
    <property type="match status" value="1"/>
</dbReference>
<keyword evidence="3" id="KW-0597">Phosphoprotein</keyword>
<dbReference type="EMBL" id="UOFH01000004">
    <property type="protein sequence ID" value="VAW58304.1"/>
    <property type="molecule type" value="Genomic_DNA"/>
</dbReference>
<dbReference type="PANTHER" id="PTHR24421">
    <property type="entry name" value="NITRATE/NITRITE SENSOR PROTEIN NARX-RELATED"/>
    <property type="match status" value="1"/>
</dbReference>
<gene>
    <name evidence="10" type="ORF">MNBD_GAMMA08-830</name>
</gene>
<evidence type="ECO:0000259" key="9">
    <source>
        <dbReference type="SMART" id="SM00387"/>
    </source>
</evidence>
<dbReference type="Gene3D" id="3.30.565.10">
    <property type="entry name" value="Histidine kinase-like ATPase, C-terminal domain"/>
    <property type="match status" value="1"/>
</dbReference>
<evidence type="ECO:0000256" key="5">
    <source>
        <dbReference type="ARBA" id="ARBA00022741"/>
    </source>
</evidence>
<feature type="transmembrane region" description="Helical" evidence="8">
    <location>
        <begin position="46"/>
        <end position="68"/>
    </location>
</feature>
<evidence type="ECO:0000256" key="2">
    <source>
        <dbReference type="ARBA" id="ARBA00012438"/>
    </source>
</evidence>
<evidence type="ECO:0000256" key="8">
    <source>
        <dbReference type="SAM" id="Phobius"/>
    </source>
</evidence>
<reference evidence="10" key="1">
    <citation type="submission" date="2018-06" db="EMBL/GenBank/DDBJ databases">
        <authorList>
            <person name="Zhirakovskaya E."/>
        </authorList>
    </citation>
    <scope>NUCLEOTIDE SEQUENCE</scope>
</reference>
<keyword evidence="8" id="KW-0812">Transmembrane</keyword>
<comment type="catalytic activity">
    <reaction evidence="1">
        <text>ATP + protein L-histidine = ADP + protein N-phospho-L-histidine.</text>
        <dbReference type="EC" id="2.7.13.3"/>
    </reaction>
</comment>
<evidence type="ECO:0000256" key="3">
    <source>
        <dbReference type="ARBA" id="ARBA00022553"/>
    </source>
</evidence>
<keyword evidence="5" id="KW-0547">Nucleotide-binding</keyword>
<dbReference type="Gene3D" id="3.30.450.40">
    <property type="match status" value="1"/>
</dbReference>
<feature type="transmembrane region" description="Helical" evidence="8">
    <location>
        <begin position="21"/>
        <end position="40"/>
    </location>
</feature>
<dbReference type="Pfam" id="PF13492">
    <property type="entry name" value="GAF_3"/>
    <property type="match status" value="1"/>
</dbReference>
<proteinExistence type="predicted"/>
<dbReference type="GO" id="GO:0046983">
    <property type="term" value="F:protein dimerization activity"/>
    <property type="evidence" value="ECO:0007669"/>
    <property type="project" value="InterPro"/>
</dbReference>
<keyword evidence="4 10" id="KW-0808">Transferase</keyword>
<dbReference type="InterPro" id="IPR036890">
    <property type="entry name" value="HATPase_C_sf"/>
</dbReference>
<dbReference type="InterPro" id="IPR003018">
    <property type="entry name" value="GAF"/>
</dbReference>
<dbReference type="AlphaFoldDB" id="A0A3B0XQ76"/>
<evidence type="ECO:0000256" key="4">
    <source>
        <dbReference type="ARBA" id="ARBA00022679"/>
    </source>
</evidence>
<keyword evidence="6" id="KW-0418">Kinase</keyword>
<feature type="non-terminal residue" evidence="10">
    <location>
        <position position="1"/>
    </location>
</feature>
<evidence type="ECO:0000256" key="6">
    <source>
        <dbReference type="ARBA" id="ARBA00022777"/>
    </source>
</evidence>
<keyword evidence="8" id="KW-0472">Membrane</keyword>
<name>A0A3B0XQ76_9ZZZZ</name>
<dbReference type="PANTHER" id="PTHR24421:SF10">
    <property type="entry name" value="NITRATE_NITRITE SENSOR PROTEIN NARQ"/>
    <property type="match status" value="1"/>
</dbReference>
<dbReference type="SMART" id="SM00387">
    <property type="entry name" value="HATPase_c"/>
    <property type="match status" value="1"/>
</dbReference>
<dbReference type="InterPro" id="IPR050482">
    <property type="entry name" value="Sensor_HK_TwoCompSys"/>
</dbReference>
<dbReference type="GO" id="GO:0000155">
    <property type="term" value="F:phosphorelay sensor kinase activity"/>
    <property type="evidence" value="ECO:0007669"/>
    <property type="project" value="InterPro"/>
</dbReference>
<dbReference type="InterPro" id="IPR029016">
    <property type="entry name" value="GAF-like_dom_sf"/>
</dbReference>
<dbReference type="GO" id="GO:0005524">
    <property type="term" value="F:ATP binding"/>
    <property type="evidence" value="ECO:0007669"/>
    <property type="project" value="UniProtKB-KW"/>
</dbReference>
<dbReference type="InterPro" id="IPR003594">
    <property type="entry name" value="HATPase_dom"/>
</dbReference>
<dbReference type="GO" id="GO:0016020">
    <property type="term" value="C:membrane"/>
    <property type="evidence" value="ECO:0007669"/>
    <property type="project" value="InterPro"/>
</dbReference>
<dbReference type="EC" id="2.7.13.3" evidence="2"/>
<evidence type="ECO:0000313" key="10">
    <source>
        <dbReference type="EMBL" id="VAW58304.1"/>
    </source>
</evidence>
<dbReference type="Gene3D" id="1.20.5.1930">
    <property type="match status" value="1"/>
</dbReference>
<dbReference type="SUPFAM" id="SSF55781">
    <property type="entry name" value="GAF domain-like"/>
    <property type="match status" value="1"/>
</dbReference>
<sequence>LTERMQQQFRQITNPHLPACISALFILLVLLVLNSIWLAWAGSFTAYALAIQITLIVLVFISITYIALNNQKLQVNNNLQQHKAQKILYNITSSVNAGRELKELLSIFCKISYEQLQAENASVWLITENDWLEYIAGAGIDPKVVSQPRRIKITQELANTLTSKQIIHENQHVTRLAEILQCNVRDDARSYYLPLHYQNRTLGVIRIKLNVQPLSNQQDLYELLSTLANQLSNAIEKARLDQESRRMIIMQERSLIANELHDSLAQTLASLRFQVRVLDETLQPTSEFQSIRSIEQVENSLDEAYSDLRELIAHCRTPIDRQGLMPAVEKLISRLRKESGMYILLQKEWENSDLPTNLEMHIFRIVQEAMNNIRKHSNAQNVHLIFRCDEDGNHQILIENDGNGFEIPSDNEHPGKHPGKHVGLSIMQERANYLGGELRIESEPDEGTRIELYFTYSSETSQDPLQRLSEIIS</sequence>
<evidence type="ECO:0000256" key="7">
    <source>
        <dbReference type="ARBA" id="ARBA00022840"/>
    </source>
</evidence>
<keyword evidence="8" id="KW-1133">Transmembrane helix</keyword>